<accession>A0A815DDK4</accession>
<dbReference type="EMBL" id="CAJNOU010002157">
    <property type="protein sequence ID" value="CAF1295587.1"/>
    <property type="molecule type" value="Genomic_DNA"/>
</dbReference>
<comment type="caution">
    <text evidence="2">The sequence shown here is derived from an EMBL/GenBank/DDBJ whole genome shotgun (WGS) entry which is preliminary data.</text>
</comment>
<feature type="region of interest" description="Disordered" evidence="1">
    <location>
        <begin position="42"/>
        <end position="61"/>
    </location>
</feature>
<organism evidence="2 3">
    <name type="scientific">Rotaria sordida</name>
    <dbReference type="NCBI Taxonomy" id="392033"/>
    <lineage>
        <taxon>Eukaryota</taxon>
        <taxon>Metazoa</taxon>
        <taxon>Spiralia</taxon>
        <taxon>Gnathifera</taxon>
        <taxon>Rotifera</taxon>
        <taxon>Eurotatoria</taxon>
        <taxon>Bdelloidea</taxon>
        <taxon>Philodinida</taxon>
        <taxon>Philodinidae</taxon>
        <taxon>Rotaria</taxon>
    </lineage>
</organism>
<evidence type="ECO:0000313" key="2">
    <source>
        <dbReference type="EMBL" id="CAF1295587.1"/>
    </source>
</evidence>
<protein>
    <submittedName>
        <fullName evidence="2">Uncharacterized protein</fullName>
    </submittedName>
</protein>
<sequence length="615" mass="71556">MSSTKPSRFHSKKQNSKNKCRLHLHQLHTHIHEKTVQHFLNGRTNQSGNSEQSQSSKNLTEQELQQRQLIHQYIFSQLATYANKPRIWQLTHSLHIKRHLLNKSKHISKLYSLPDDFVCESINQLFTNVDKYVSQLCQLMQYKIGASGESHVLFQKIRTSNNQWCSLQLKRAHQIFPNINNEEFTDNEILEKYYNHIIETLTPKPDTTSSNCIAQLREQPFDLNHAYEQAENKAKECLAPMLQNYRKRSIPDLELIQEMINIGLEYMKTSPRSEDFRNATNFLTKISILHKIKQAYESDIHNAADEFMISRFAKAYGSNALPTTVRLNKQFIYLIHIFIKSILQLIMMIQTTSDNNEEIQSIIKIIIGNLSSAKLNSSIIKLNNDDIFSPKLNIDQWTWLLEKWHDAVRTFPIILTKVGAFGRLLRTTIGIGISRLFSFAETIIDNNQMLDLAFMNEQLFYALQIGFYFGIAYGIVDCLQDEIQNSDRIPSQHLELFKTETNENENLSKPIEILDKWTLIMEELLRGGEFNRNEIPKTPLTPLLLETFDSLIALTISINVTRAVFNDLALLLRSQRMDKKVMENFYNDEELYLGNILFSNEALKLLFTFPVQSNW</sequence>
<feature type="compositionally biased region" description="Low complexity" evidence="1">
    <location>
        <begin position="45"/>
        <end position="58"/>
    </location>
</feature>
<evidence type="ECO:0000313" key="3">
    <source>
        <dbReference type="Proteomes" id="UP000663889"/>
    </source>
</evidence>
<reference evidence="2" key="1">
    <citation type="submission" date="2021-02" db="EMBL/GenBank/DDBJ databases">
        <authorList>
            <person name="Nowell W R."/>
        </authorList>
    </citation>
    <scope>NUCLEOTIDE SEQUENCE</scope>
</reference>
<gene>
    <name evidence="2" type="ORF">SEV965_LOCUS26007</name>
</gene>
<dbReference type="AlphaFoldDB" id="A0A815DDK4"/>
<proteinExistence type="predicted"/>
<dbReference type="Proteomes" id="UP000663889">
    <property type="component" value="Unassembled WGS sequence"/>
</dbReference>
<evidence type="ECO:0000256" key="1">
    <source>
        <dbReference type="SAM" id="MobiDB-lite"/>
    </source>
</evidence>
<name>A0A815DDK4_9BILA</name>